<name>A0A5K0UB23_9VIRU</name>
<proteinExistence type="predicted"/>
<keyword evidence="2" id="KW-1185">Reference proteome</keyword>
<accession>A0A5K0UB23</accession>
<protein>
    <submittedName>
        <fullName evidence="1">AAA domain protein</fullName>
    </submittedName>
</protein>
<dbReference type="EMBL" id="UPSH01000001">
    <property type="protein sequence ID" value="VBB18266.1"/>
    <property type="molecule type" value="Genomic_DNA"/>
</dbReference>
<dbReference type="SUPFAM" id="SSF52540">
    <property type="entry name" value="P-loop containing nucleoside triphosphate hydrolases"/>
    <property type="match status" value="2"/>
</dbReference>
<dbReference type="Proteomes" id="UP000594342">
    <property type="component" value="Unassembled WGS sequence"/>
</dbReference>
<reference evidence="1 2" key="1">
    <citation type="submission" date="2018-10" db="EMBL/GenBank/DDBJ databases">
        <authorList>
            <consortium name="IHU Genomes"/>
        </authorList>
    </citation>
    <scope>NUCLEOTIDE SEQUENCE [LARGE SCALE GENOMIC DNA]</scope>
    <source>
        <strain evidence="1 2">A1</strain>
    </source>
</reference>
<comment type="caution">
    <text evidence="1">The sequence shown here is derived from an EMBL/GenBank/DDBJ whole genome shotgun (WGS) entry which is preliminary data.</text>
</comment>
<evidence type="ECO:0000313" key="1">
    <source>
        <dbReference type="EMBL" id="VBB18266.1"/>
    </source>
</evidence>
<dbReference type="Gene3D" id="3.40.50.300">
    <property type="entry name" value="P-loop containing nucleotide triphosphate hydrolases"/>
    <property type="match status" value="2"/>
</dbReference>
<organism evidence="1 2">
    <name type="scientific">Yasminevirus sp. GU-2018</name>
    <dbReference type="NCBI Taxonomy" id="2420051"/>
    <lineage>
        <taxon>Viruses</taxon>
        <taxon>Varidnaviria</taxon>
        <taxon>Bamfordvirae</taxon>
        <taxon>Nucleocytoviricota</taxon>
        <taxon>Megaviricetes</taxon>
        <taxon>Imitervirales</taxon>
        <taxon>Mimiviridae</taxon>
        <taxon>Klosneuvirinae</taxon>
        <taxon>Yasminevirus</taxon>
        <taxon>Yasminevirus saudimassiliense</taxon>
    </lineage>
</organism>
<sequence>MLDKIIVITGVSGSGKSTLGEIIRHRFKDVYVVDTDDVDDSSFLELYYHNDEFRKMVETDTGEPQKIHEELNKQKRDAIIKDYKGKKTLVFVGMTLMFADIEHIGYFLDTPVEFNHKQVNKRTLHDICKNASKIEDVLNDDTERRALDLMTLCRFKIRHKFPISYKDVKKSYERFRDASIKKSYKIMTAKEIVADLSSFLTPIYVKNKGSHNLIIHVSGVQGSGKTHMGSKLQMYYGDIVHIKDLDDLYSEFSSTDSTNYQAFIDEFILKHKDKPIIFVGLDAELCLDPRNKTKESESSATYNLHAEHKFFIDEADHKILQQRFFRQIQKMNDRREEFFEMWTESPEKMQEKLIRYVDISGWANNNRECRDLHVKRGYKLLSYDDIIESIRQIMQNLPK</sequence>
<gene>
    <name evidence="1" type="ORF">YASMINEVIRUS_729</name>
</gene>
<evidence type="ECO:0000313" key="2">
    <source>
        <dbReference type="Proteomes" id="UP000594342"/>
    </source>
</evidence>
<dbReference type="InterPro" id="IPR027417">
    <property type="entry name" value="P-loop_NTPase"/>
</dbReference>